<dbReference type="EMBL" id="CM055732">
    <property type="protein sequence ID" value="KAJ8011505.1"/>
    <property type="molecule type" value="Genomic_DNA"/>
</dbReference>
<comment type="caution">
    <text evidence="1">The sequence shown here is derived from an EMBL/GenBank/DDBJ whole genome shotgun (WGS) entry which is preliminary data.</text>
</comment>
<sequence>MARSELGRSVEVEKGRRRFPNQPTLDRNDCFHTDMYSDGTRTGHYGLINCKTGDYCCCHYCDLLYGATLYQGRPGTHGATLDTDHPQPDLRDDYNLPPFPVDPNDRDPVLEKCGRGERGDRGEEGSGSEGGDGAATVVGRGGGGQRAPQRRPVFSLSGLYYQPQPDQFSLSHPWEFSPEEGSCPVEPGLGLRHCSPVREHCSCVAQRGGIAAGTWTHPFASGGQALSPPLNPGYSQFIGGDYKVTVTPTCLMDTVVVQAPGQREVGLRAMSGVLDYRLDELKAGLERMSQMEDVSVLDLGLFTRLSSPPKSPRGS</sequence>
<dbReference type="Proteomes" id="UP001157502">
    <property type="component" value="Chromosome 5"/>
</dbReference>
<protein>
    <submittedName>
        <fullName evidence="1">Uncharacterized protein</fullName>
    </submittedName>
</protein>
<gene>
    <name evidence="1" type="ORF">DPEC_G00058920</name>
</gene>
<proteinExistence type="predicted"/>
<reference evidence="1" key="1">
    <citation type="submission" date="2021-05" db="EMBL/GenBank/DDBJ databases">
        <authorList>
            <person name="Pan Q."/>
            <person name="Jouanno E."/>
            <person name="Zahm M."/>
            <person name="Klopp C."/>
            <person name="Cabau C."/>
            <person name="Louis A."/>
            <person name="Berthelot C."/>
            <person name="Parey E."/>
            <person name="Roest Crollius H."/>
            <person name="Montfort J."/>
            <person name="Robinson-Rechavi M."/>
            <person name="Bouchez O."/>
            <person name="Lampietro C."/>
            <person name="Lopez Roques C."/>
            <person name="Donnadieu C."/>
            <person name="Postlethwait J."/>
            <person name="Bobe J."/>
            <person name="Dillon D."/>
            <person name="Chandos A."/>
            <person name="von Hippel F."/>
            <person name="Guiguen Y."/>
        </authorList>
    </citation>
    <scope>NUCLEOTIDE SEQUENCE</scope>
    <source>
        <strain evidence="1">YG-Jan2019</strain>
    </source>
</reference>
<evidence type="ECO:0000313" key="1">
    <source>
        <dbReference type="EMBL" id="KAJ8011505.1"/>
    </source>
</evidence>
<name>A0ACC2H6Y4_DALPE</name>
<accession>A0ACC2H6Y4</accession>
<evidence type="ECO:0000313" key="2">
    <source>
        <dbReference type="Proteomes" id="UP001157502"/>
    </source>
</evidence>
<keyword evidence="2" id="KW-1185">Reference proteome</keyword>
<organism evidence="1 2">
    <name type="scientific">Dallia pectoralis</name>
    <name type="common">Alaska blackfish</name>
    <dbReference type="NCBI Taxonomy" id="75939"/>
    <lineage>
        <taxon>Eukaryota</taxon>
        <taxon>Metazoa</taxon>
        <taxon>Chordata</taxon>
        <taxon>Craniata</taxon>
        <taxon>Vertebrata</taxon>
        <taxon>Euteleostomi</taxon>
        <taxon>Actinopterygii</taxon>
        <taxon>Neopterygii</taxon>
        <taxon>Teleostei</taxon>
        <taxon>Protacanthopterygii</taxon>
        <taxon>Esociformes</taxon>
        <taxon>Umbridae</taxon>
        <taxon>Dallia</taxon>
    </lineage>
</organism>